<accession>A0A834TFW8</accession>
<evidence type="ECO:0000313" key="1">
    <source>
        <dbReference type="EMBL" id="KAF7820239.1"/>
    </source>
</evidence>
<dbReference type="Proteomes" id="UP000634136">
    <property type="component" value="Unassembled WGS sequence"/>
</dbReference>
<reference evidence="1" key="1">
    <citation type="submission" date="2020-09" db="EMBL/GenBank/DDBJ databases">
        <title>Genome-Enabled Discovery of Anthraquinone Biosynthesis in Senna tora.</title>
        <authorList>
            <person name="Kang S.-H."/>
            <person name="Pandey R.P."/>
            <person name="Lee C.-M."/>
            <person name="Sim J.-S."/>
            <person name="Jeong J.-T."/>
            <person name="Choi B.-S."/>
            <person name="Jung M."/>
            <person name="Ginzburg D."/>
            <person name="Zhao K."/>
            <person name="Won S.Y."/>
            <person name="Oh T.-J."/>
            <person name="Yu Y."/>
            <person name="Kim N.-H."/>
            <person name="Lee O.R."/>
            <person name="Lee T.-H."/>
            <person name="Bashyal P."/>
            <person name="Kim T.-S."/>
            <person name="Lee W.-H."/>
            <person name="Kawkins C."/>
            <person name="Kim C.-K."/>
            <person name="Kim J.S."/>
            <person name="Ahn B.O."/>
            <person name="Rhee S.Y."/>
            <person name="Sohng J.K."/>
        </authorList>
    </citation>
    <scope>NUCLEOTIDE SEQUENCE</scope>
    <source>
        <tissue evidence="1">Leaf</tissue>
    </source>
</reference>
<sequence>MACHDALVIAETLAIQIQLKTKS</sequence>
<protein>
    <submittedName>
        <fullName evidence="1">Uncharacterized protein</fullName>
    </submittedName>
</protein>
<dbReference type="EMBL" id="JAAIUW010000008">
    <property type="protein sequence ID" value="KAF7820239.1"/>
    <property type="molecule type" value="Genomic_DNA"/>
</dbReference>
<comment type="caution">
    <text evidence="1">The sequence shown here is derived from an EMBL/GenBank/DDBJ whole genome shotgun (WGS) entry which is preliminary data.</text>
</comment>
<keyword evidence="2" id="KW-1185">Reference proteome</keyword>
<dbReference type="AlphaFoldDB" id="A0A834TFW8"/>
<organism evidence="1 2">
    <name type="scientific">Senna tora</name>
    <dbReference type="NCBI Taxonomy" id="362788"/>
    <lineage>
        <taxon>Eukaryota</taxon>
        <taxon>Viridiplantae</taxon>
        <taxon>Streptophyta</taxon>
        <taxon>Embryophyta</taxon>
        <taxon>Tracheophyta</taxon>
        <taxon>Spermatophyta</taxon>
        <taxon>Magnoliopsida</taxon>
        <taxon>eudicotyledons</taxon>
        <taxon>Gunneridae</taxon>
        <taxon>Pentapetalae</taxon>
        <taxon>rosids</taxon>
        <taxon>fabids</taxon>
        <taxon>Fabales</taxon>
        <taxon>Fabaceae</taxon>
        <taxon>Caesalpinioideae</taxon>
        <taxon>Cassia clade</taxon>
        <taxon>Senna</taxon>
    </lineage>
</organism>
<name>A0A834TFW8_9FABA</name>
<evidence type="ECO:0000313" key="2">
    <source>
        <dbReference type="Proteomes" id="UP000634136"/>
    </source>
</evidence>
<gene>
    <name evidence="1" type="ORF">G2W53_025694</name>
</gene>
<proteinExistence type="predicted"/>